<comment type="similarity">
    <text evidence="9">Belongs to the TER reductase family.</text>
</comment>
<evidence type="ECO:0000256" key="1">
    <source>
        <dbReference type="ARBA" id="ARBA00011245"/>
    </source>
</evidence>
<feature type="binding site" evidence="9">
    <location>
        <position position="234"/>
    </location>
    <ligand>
        <name>substrate</name>
    </ligand>
</feature>
<reference evidence="13 14" key="2">
    <citation type="journal article" date="2013" name="PLoS ONE">
        <title>INDIGO - INtegrated Data Warehouse of MIcrobial GenOmes with Examples from the Red Sea Extremophiles.</title>
        <authorList>
            <person name="Alam I."/>
            <person name="Antunes A."/>
            <person name="Kamau A.A."/>
            <person name="Ba Alawi W."/>
            <person name="Kalkatawi M."/>
            <person name="Stingl U."/>
            <person name="Bajic V.B."/>
        </authorList>
    </citation>
    <scope>NUCLEOTIDE SEQUENCE [LARGE SCALE GENOMIC DNA]</scope>
    <source>
        <strain evidence="13 14">SSD-17B</strain>
    </source>
</reference>
<feature type="active site" description="Proton donor" evidence="9">
    <location>
        <position position="244"/>
    </location>
</feature>
<feature type="binding site" evidence="9">
    <location>
        <begin position="119"/>
        <end position="120"/>
    </location>
    <ligand>
        <name>NAD(+)</name>
        <dbReference type="ChEBI" id="CHEBI:57540"/>
    </ligand>
</feature>
<evidence type="ECO:0000256" key="4">
    <source>
        <dbReference type="ARBA" id="ARBA00023002"/>
    </source>
</evidence>
<dbReference type="InterPro" id="IPR050048">
    <property type="entry name" value="FabV-like_NADH_b"/>
</dbReference>
<dbReference type="GO" id="GO:0006633">
    <property type="term" value="P:fatty acid biosynthetic process"/>
    <property type="evidence" value="ECO:0007669"/>
    <property type="project" value="UniProtKB-UniRule"/>
</dbReference>
<evidence type="ECO:0000256" key="8">
    <source>
        <dbReference type="ARBA" id="ARBA00048302"/>
    </source>
</evidence>
<dbReference type="Pfam" id="PF12242">
    <property type="entry name" value="Eno-Rase_NADH_b"/>
    <property type="match status" value="1"/>
</dbReference>
<feature type="binding site" evidence="9">
    <location>
        <begin position="283"/>
        <end position="285"/>
    </location>
    <ligand>
        <name>NAD(+)</name>
        <dbReference type="ChEBI" id="CHEBI:57540"/>
    </ligand>
</feature>
<dbReference type="STRING" id="1033810.HLPCO_002066"/>
<gene>
    <name evidence="9" type="primary">fabV</name>
    <name evidence="13" type="ORF">HLPCO_002066</name>
</gene>
<organism evidence="13 14">
    <name type="scientific">Haloplasma contractile SSD-17B</name>
    <dbReference type="NCBI Taxonomy" id="1033810"/>
    <lineage>
        <taxon>Bacteria</taxon>
        <taxon>Bacillati</taxon>
        <taxon>Mycoplasmatota</taxon>
        <taxon>Mollicutes</taxon>
        <taxon>Haloplasmatales</taxon>
        <taxon>Haloplasmataceae</taxon>
        <taxon>Haloplasma</taxon>
    </lineage>
</organism>
<dbReference type="Pfam" id="PF12241">
    <property type="entry name" value="Enoyl_reductase"/>
    <property type="match status" value="1"/>
</dbReference>
<dbReference type="UniPathway" id="UPA00094"/>
<dbReference type="RefSeq" id="WP_008824551.1">
    <property type="nucleotide sequence ID" value="NZ_AFNU02000007.1"/>
</dbReference>
<sequence>MTEDCLDRVVIKPRLKGNISRTSHPYGCKKRVEEQIDYVKEAGKFKGPKKILILGASSSYGLASRITLAFGCDADTIGVSYERGITNEKRLATAGWWNNIFFKQKAEQEGLVAKNFIGDAFSNEMKDQVIDYIKTEFGGQIDLLIYSLAAPKRKDPKTDIVYTSALKPIDEVVIGHSINLENGKLFKQIIEPATDEEIKSTIKVMGGEDWELWIDALEEANVLSEGFKTTLYSYVGPDITKAFYGNGTLGRAKRDAEQTSDRLNERLKNRVFGESIICCSKAVTTKASAVIPIFPLYASALYRVMAEKDLHETPIMHKYRFFKDMLYGNKREYDEQGRLRPDSWELREDVQEETKALLKQITPLNFKEITAFNRFKDEFMQLSGFNIQGLDYEQLVNLEELKDLLP</sequence>
<dbReference type="PANTHER" id="PTHR37480:SF1">
    <property type="entry name" value="ENOYL-[ACYL-CARRIER-PROTEIN] REDUCTASE [NADH]"/>
    <property type="match status" value="1"/>
</dbReference>
<protein>
    <recommendedName>
        <fullName evidence="9">Enoyl-[acyl-carrier-protein] reductase [NADH]</fullName>
        <shortName evidence="9">ENR</shortName>
        <ecNumber evidence="9">1.3.1.9</ecNumber>
    </recommendedName>
</protein>
<keyword evidence="4 9" id="KW-0560">Oxidoreductase</keyword>
<dbReference type="HAMAP" id="MF_01838">
    <property type="entry name" value="FabV_reductase"/>
    <property type="match status" value="1"/>
</dbReference>
<evidence type="ECO:0000256" key="3">
    <source>
        <dbReference type="ARBA" id="ARBA00022832"/>
    </source>
</evidence>
<dbReference type="GO" id="GO:0004318">
    <property type="term" value="F:enoyl-[acyl-carrier-protein] reductase (NADH) activity"/>
    <property type="evidence" value="ECO:0007669"/>
    <property type="project" value="UniProtKB-UniRule"/>
</dbReference>
<evidence type="ECO:0000259" key="10">
    <source>
        <dbReference type="Pfam" id="PF07055"/>
    </source>
</evidence>
<dbReference type="NCBIfam" id="NF010177">
    <property type="entry name" value="PRK13656.1"/>
    <property type="match status" value="1"/>
</dbReference>
<dbReference type="Pfam" id="PF07055">
    <property type="entry name" value="Eno-Rase_FAD_bd"/>
    <property type="match status" value="1"/>
</dbReference>
<dbReference type="InterPro" id="IPR010758">
    <property type="entry name" value="Trans-2-enoyl-CoA_reductase"/>
</dbReference>
<keyword evidence="7 9" id="KW-0275">Fatty acid biosynthesis</keyword>
<dbReference type="OrthoDB" id="9802260at2"/>
<keyword evidence="14" id="KW-1185">Reference proteome</keyword>
<dbReference type="PANTHER" id="PTHR37480">
    <property type="entry name" value="ENOYL-[ACYL-CARRIER-PROTEIN] REDUCTASE [NADH]"/>
    <property type="match status" value="1"/>
</dbReference>
<evidence type="ECO:0000256" key="9">
    <source>
        <dbReference type="HAMAP-Rule" id="MF_01838"/>
    </source>
</evidence>
<reference evidence="13 14" key="1">
    <citation type="journal article" date="2011" name="J. Bacteriol.">
        <title>Genome sequence of Haloplasma contractile, an unusual contractile bacterium from a deep-sea anoxic brine lake.</title>
        <authorList>
            <person name="Antunes A."/>
            <person name="Alam I."/>
            <person name="El Dorry H."/>
            <person name="Siam R."/>
            <person name="Robertson A."/>
            <person name="Bajic V.B."/>
            <person name="Stingl U."/>
        </authorList>
    </citation>
    <scope>NUCLEOTIDE SEQUENCE [LARGE SCALE GENOMIC DNA]</scope>
    <source>
        <strain evidence="13 14">SSD-17B</strain>
    </source>
</reference>
<comment type="pathway">
    <text evidence="9">Lipid metabolism; fatty acid biosynthesis.</text>
</comment>
<dbReference type="AlphaFoldDB" id="U2DTM3"/>
<comment type="catalytic activity">
    <reaction evidence="9">
        <text>a 2,3-saturated acyl-[ACP] + NAD(+) = a (2E)-enoyl-[ACP] + NADH + H(+)</text>
        <dbReference type="Rhea" id="RHEA:10240"/>
        <dbReference type="Rhea" id="RHEA-COMP:9925"/>
        <dbReference type="Rhea" id="RHEA-COMP:9926"/>
        <dbReference type="ChEBI" id="CHEBI:15378"/>
        <dbReference type="ChEBI" id="CHEBI:57540"/>
        <dbReference type="ChEBI" id="CHEBI:57945"/>
        <dbReference type="ChEBI" id="CHEBI:78784"/>
        <dbReference type="ChEBI" id="CHEBI:78785"/>
        <dbReference type="EC" id="1.3.1.9"/>
    </reaction>
</comment>
<evidence type="ECO:0000256" key="6">
    <source>
        <dbReference type="ARBA" id="ARBA00023098"/>
    </source>
</evidence>
<name>U2DTM3_9MOLU</name>
<dbReference type="Proteomes" id="UP000005707">
    <property type="component" value="Unassembled WGS sequence"/>
</dbReference>
<dbReference type="InterPro" id="IPR024906">
    <property type="entry name" value="Eno_Rdtase_FAD-bd_dom"/>
</dbReference>
<evidence type="ECO:0000256" key="2">
    <source>
        <dbReference type="ARBA" id="ARBA00022516"/>
    </source>
</evidence>
<feature type="binding site" evidence="9">
    <location>
        <begin position="81"/>
        <end position="82"/>
    </location>
    <ligand>
        <name>NAD(+)</name>
        <dbReference type="ChEBI" id="CHEBI:57540"/>
    </ligand>
</feature>
<dbReference type="Gene3D" id="3.40.50.720">
    <property type="entry name" value="NAD(P)-binding Rossmann-like Domain"/>
    <property type="match status" value="1"/>
</dbReference>
<dbReference type="EC" id="1.3.1.9" evidence="9"/>
<dbReference type="GO" id="GO:0050343">
    <property type="term" value="F:trans-2-enoyl-CoA reductase (NADH) activity"/>
    <property type="evidence" value="ECO:0007669"/>
    <property type="project" value="UniProtKB-EC"/>
</dbReference>
<feature type="binding site" evidence="9">
    <location>
        <position position="253"/>
    </location>
    <ligand>
        <name>NAD(+)</name>
        <dbReference type="ChEBI" id="CHEBI:57540"/>
    </ligand>
</feature>
<comment type="subunit">
    <text evidence="1 9">Monomer.</text>
</comment>
<dbReference type="GO" id="GO:0051287">
    <property type="term" value="F:NAD binding"/>
    <property type="evidence" value="ECO:0007669"/>
    <property type="project" value="UniProtKB-UniRule"/>
</dbReference>
<dbReference type="eggNOG" id="COG3007">
    <property type="taxonomic scope" value="Bacteria"/>
</dbReference>
<evidence type="ECO:0000259" key="12">
    <source>
        <dbReference type="Pfam" id="PF12242"/>
    </source>
</evidence>
<keyword evidence="6 9" id="KW-0443">Lipid metabolism</keyword>
<keyword evidence="2 9" id="KW-0444">Lipid biosynthesis</keyword>
<feature type="domain" description="Trans-2-enoyl-CoA reductase catalytic" evidence="11">
    <location>
        <begin position="90"/>
        <end position="327"/>
    </location>
</feature>
<evidence type="ECO:0000313" key="13">
    <source>
        <dbReference type="EMBL" id="ERJ11827.1"/>
    </source>
</evidence>
<dbReference type="InterPro" id="IPR024910">
    <property type="entry name" value="Enoyl-CoA_Rdtase_cat_dom"/>
</dbReference>
<feature type="binding site" evidence="9">
    <location>
        <begin position="148"/>
        <end position="149"/>
    </location>
    <ligand>
        <name>NAD(+)</name>
        <dbReference type="ChEBI" id="CHEBI:57540"/>
    </ligand>
</feature>
<proteinExistence type="inferred from homology"/>
<comment type="caution">
    <text evidence="13">The sequence shown here is derived from an EMBL/GenBank/DDBJ whole genome shotgun (WGS) entry which is preliminary data.</text>
</comment>
<dbReference type="EMBL" id="AFNU02000007">
    <property type="protein sequence ID" value="ERJ11827.1"/>
    <property type="molecule type" value="Genomic_DNA"/>
</dbReference>
<keyword evidence="5 9" id="KW-0520">NAD</keyword>
<comment type="function">
    <text evidence="9">Involved in the final reduction of the elongation cycle of fatty acid synthesis (FAS II). Catalyzes the reduction of a carbon-carbon double bond in an enoyl moiety that is covalently linked to an acyl carrier protein (ACP).</text>
</comment>
<feature type="domain" description="Trans-2-enoyl-CoA reductase-like NAD(P)H binding" evidence="12">
    <location>
        <begin position="10"/>
        <end position="86"/>
    </location>
</feature>
<accession>U2DTM3</accession>
<evidence type="ECO:0000259" key="11">
    <source>
        <dbReference type="Pfam" id="PF12241"/>
    </source>
</evidence>
<feature type="binding site" evidence="9">
    <location>
        <begin position="55"/>
        <end position="60"/>
    </location>
    <ligand>
        <name>NAD(+)</name>
        <dbReference type="ChEBI" id="CHEBI:57540"/>
    </ligand>
</feature>
<evidence type="ECO:0000256" key="5">
    <source>
        <dbReference type="ARBA" id="ARBA00023027"/>
    </source>
</evidence>
<dbReference type="NCBIfam" id="NF043048">
    <property type="entry name" value="EnoyACPredFabV"/>
    <property type="match status" value="1"/>
</dbReference>
<evidence type="ECO:0000256" key="7">
    <source>
        <dbReference type="ARBA" id="ARBA00023160"/>
    </source>
</evidence>
<feature type="site" description="Plays an important role in discriminating NADH against NADPH" evidence="9">
    <location>
        <position position="82"/>
    </location>
</feature>
<feature type="domain" description="Enoyl reductase FAD binding" evidence="10">
    <location>
        <begin position="334"/>
        <end position="394"/>
    </location>
</feature>
<dbReference type="InParanoid" id="U2DTM3"/>
<evidence type="ECO:0000313" key="14">
    <source>
        <dbReference type="Proteomes" id="UP000005707"/>
    </source>
</evidence>
<keyword evidence="3 9" id="KW-0276">Fatty acid metabolism</keyword>
<comment type="catalytic activity">
    <reaction evidence="8">
        <text>a 2,3-saturated acyl-CoA + NAD(+) = a (2E)-enoyl-CoA + NADH + H(+)</text>
        <dbReference type="Rhea" id="RHEA:18177"/>
        <dbReference type="ChEBI" id="CHEBI:15378"/>
        <dbReference type="ChEBI" id="CHEBI:57540"/>
        <dbReference type="ChEBI" id="CHEBI:57945"/>
        <dbReference type="ChEBI" id="CHEBI:58856"/>
        <dbReference type="ChEBI" id="CHEBI:65111"/>
        <dbReference type="EC" id="1.3.1.44"/>
    </reaction>
</comment>